<dbReference type="Proteomes" id="UP000527315">
    <property type="component" value="Unassembled WGS sequence"/>
</dbReference>
<dbReference type="EMBL" id="JAGVWB010000028">
    <property type="protein sequence ID" value="MBS3058542.1"/>
    <property type="molecule type" value="Genomic_DNA"/>
</dbReference>
<sequence length="160" mass="18645">MNPRRARIPIQGTQGKATISRKLAEKHPTVVEVFRIRKAGKRQVVHSKPAVKFSEKDLRDVGYAKTVLAPFIYSTHREVPLEVQSLLEAAEYLRKKISVIYKEIPAKWENADAVIKFYKEGDPAEWKILRIKLEKARKHSYLFNERFLVGYLKEIWAGKR</sequence>
<proteinExistence type="predicted"/>
<dbReference type="EMBL" id="DUFJ01000021">
    <property type="protein sequence ID" value="HIH32775.1"/>
    <property type="molecule type" value="Genomic_DNA"/>
</dbReference>
<organism evidence="2 4">
    <name type="scientific">Candidatus Iainarchaeum sp</name>
    <dbReference type="NCBI Taxonomy" id="3101447"/>
    <lineage>
        <taxon>Archaea</taxon>
        <taxon>Candidatus Iainarchaeota</taxon>
        <taxon>Candidatus Iainarchaeia</taxon>
        <taxon>Candidatus Iainarchaeales</taxon>
        <taxon>Candidatus Iainarchaeaceae</taxon>
        <taxon>Candidatus Iainarchaeum</taxon>
    </lineage>
</organism>
<dbReference type="Proteomes" id="UP000680185">
    <property type="component" value="Unassembled WGS sequence"/>
</dbReference>
<reference evidence="3" key="3">
    <citation type="submission" date="2021-05" db="EMBL/GenBank/DDBJ databases">
        <title>Protein family content uncovers lineage relationships and bacterial pathway maintenance mechanisms in DPANN archaea.</title>
        <authorList>
            <person name="Castelle C.J."/>
            <person name="Meheust R."/>
            <person name="Jaffe A.L."/>
            <person name="Seitz K."/>
            <person name="Gong X."/>
            <person name="Baker B.J."/>
            <person name="Banfield J.F."/>
        </authorList>
    </citation>
    <scope>NUCLEOTIDE SEQUENCE</scope>
    <source>
        <strain evidence="3">RIFCSPLOWO2_01_FULL_43_13</strain>
    </source>
</reference>
<dbReference type="Proteomes" id="UP000590964">
    <property type="component" value="Unassembled WGS sequence"/>
</dbReference>
<evidence type="ECO:0000313" key="1">
    <source>
        <dbReference type="EMBL" id="HIH21769.1"/>
    </source>
</evidence>
<protein>
    <submittedName>
        <fullName evidence="2">Uncharacterized protein</fullName>
    </submittedName>
</protein>
<name>A0A7J4KWE3_9ARCH</name>
<dbReference type="AlphaFoldDB" id="A0A7J4KWE3"/>
<dbReference type="EMBL" id="DUFW01000067">
    <property type="protein sequence ID" value="HIH21769.1"/>
    <property type="molecule type" value="Genomic_DNA"/>
</dbReference>
<evidence type="ECO:0000313" key="3">
    <source>
        <dbReference type="EMBL" id="MBS3058542.1"/>
    </source>
</evidence>
<evidence type="ECO:0000313" key="5">
    <source>
        <dbReference type="Proteomes" id="UP000590964"/>
    </source>
</evidence>
<gene>
    <name evidence="1" type="ORF">HA222_03895</name>
    <name evidence="2" type="ORF">HA227_00845</name>
    <name evidence="3" type="ORF">J4478_04030</name>
</gene>
<evidence type="ECO:0000313" key="4">
    <source>
        <dbReference type="Proteomes" id="UP000527315"/>
    </source>
</evidence>
<reference evidence="2 5" key="1">
    <citation type="journal article" date="2020" name="bioRxiv">
        <title>A rank-normalized archaeal taxonomy based on genome phylogeny resolves widespread incomplete and uneven classifications.</title>
        <authorList>
            <person name="Rinke C."/>
            <person name="Chuvochina M."/>
            <person name="Mussig A.J."/>
            <person name="Chaumeil P.-A."/>
            <person name="Waite D.W."/>
            <person name="Whitman W.B."/>
            <person name="Parks D.H."/>
            <person name="Hugenholtz P."/>
        </authorList>
    </citation>
    <scope>NUCLEOTIDE SEQUENCE</scope>
    <source>
        <strain evidence="2">UBA10036</strain>
    </source>
</reference>
<evidence type="ECO:0000313" key="2">
    <source>
        <dbReference type="EMBL" id="HIH32775.1"/>
    </source>
</evidence>
<comment type="caution">
    <text evidence="2">The sequence shown here is derived from an EMBL/GenBank/DDBJ whole genome shotgun (WGS) entry which is preliminary data.</text>
</comment>
<accession>A0A7J4KWE3</accession>
<reference evidence="3" key="2">
    <citation type="submission" date="2021-03" db="EMBL/GenBank/DDBJ databases">
        <authorList>
            <person name="Jaffe A."/>
        </authorList>
    </citation>
    <scope>NUCLEOTIDE SEQUENCE</scope>
    <source>
        <strain evidence="3">RIFCSPLOWO2_01_FULL_43_13</strain>
    </source>
</reference>